<evidence type="ECO:0000256" key="2">
    <source>
        <dbReference type="ARBA" id="ARBA00009772"/>
    </source>
</evidence>
<dbReference type="OrthoDB" id="9779817at2"/>
<keyword evidence="11" id="KW-0282">Flagellum</keyword>
<evidence type="ECO:0000313" key="12">
    <source>
        <dbReference type="Proteomes" id="UP000185678"/>
    </source>
</evidence>
<evidence type="ECO:0000256" key="5">
    <source>
        <dbReference type="ARBA" id="ARBA00022692"/>
    </source>
</evidence>
<dbReference type="GO" id="GO:0009425">
    <property type="term" value="C:bacterial-type flagellum basal body"/>
    <property type="evidence" value="ECO:0007669"/>
    <property type="project" value="UniProtKB-SubCell"/>
</dbReference>
<proteinExistence type="inferred from homology"/>
<evidence type="ECO:0000256" key="8">
    <source>
        <dbReference type="ARBA" id="ARBA00023143"/>
    </source>
</evidence>
<keyword evidence="4 10" id="KW-1003">Cell membrane</keyword>
<dbReference type="GO" id="GO:0044780">
    <property type="term" value="P:bacterial-type flagellum assembly"/>
    <property type="evidence" value="ECO:0007669"/>
    <property type="project" value="UniProtKB-UniRule"/>
</dbReference>
<dbReference type="InterPro" id="IPR006303">
    <property type="entry name" value="FliR"/>
</dbReference>
<feature type="transmembrane region" description="Helical" evidence="10">
    <location>
        <begin position="122"/>
        <end position="150"/>
    </location>
</feature>
<dbReference type="NCBIfam" id="TIGR01400">
    <property type="entry name" value="fliR"/>
    <property type="match status" value="1"/>
</dbReference>
<feature type="transmembrane region" description="Helical" evidence="10">
    <location>
        <begin position="79"/>
        <end position="101"/>
    </location>
</feature>
<keyword evidence="11" id="KW-0969">Cilium</keyword>
<evidence type="ECO:0000256" key="1">
    <source>
        <dbReference type="ARBA" id="ARBA00002578"/>
    </source>
</evidence>
<gene>
    <name evidence="11" type="ORF">SAMN05421779_105161</name>
</gene>
<keyword evidence="7 10" id="KW-0472">Membrane</keyword>
<dbReference type="STRING" id="80876.SAMN05421779_105161"/>
<keyword evidence="5 10" id="KW-0812">Transmembrane</keyword>
<dbReference type="RefSeq" id="WP_076401089.1">
    <property type="nucleotide sequence ID" value="NZ_FTOA01000005.1"/>
</dbReference>
<dbReference type="PRINTS" id="PR00953">
    <property type="entry name" value="TYPE3IMRPROT"/>
</dbReference>
<evidence type="ECO:0000256" key="9">
    <source>
        <dbReference type="NCBIfam" id="TIGR01400"/>
    </source>
</evidence>
<sequence>MLNEFLVSHAYAGLLVFIRVGCAFIVMPGFSAVYVQPQVRLMVAAGLTLILYPSVLPMIPPAPTTVWKLVLLIISEGFYGLYMGLLAQFALGALHFAGSVIGQYTGLTNAMVFDAVTDQQGALLVGLFSTIAVVLMFALNLHHLVFMALYESYSVFQPGSAPDGGAHLQMAADLMSRSAFLALKLASPFVLFAVVFQTGMGLLARLSPQLNIFFVALPLQILFGLALIWISLPAMMMWFLGFYESVFQVFLPD</sequence>
<feature type="transmembrane region" description="Helical" evidence="10">
    <location>
        <begin position="39"/>
        <end position="59"/>
    </location>
</feature>
<organism evidence="11 12">
    <name type="scientific">Insolitispirillum peregrinum</name>
    <dbReference type="NCBI Taxonomy" id="80876"/>
    <lineage>
        <taxon>Bacteria</taxon>
        <taxon>Pseudomonadati</taxon>
        <taxon>Pseudomonadota</taxon>
        <taxon>Alphaproteobacteria</taxon>
        <taxon>Rhodospirillales</taxon>
        <taxon>Novispirillaceae</taxon>
        <taxon>Insolitispirillum</taxon>
    </lineage>
</organism>
<feature type="transmembrane region" description="Helical" evidence="10">
    <location>
        <begin position="179"/>
        <end position="203"/>
    </location>
</feature>
<dbReference type="GO" id="GO:0005886">
    <property type="term" value="C:plasma membrane"/>
    <property type="evidence" value="ECO:0007669"/>
    <property type="project" value="UniProtKB-SubCell"/>
</dbReference>
<dbReference type="PANTHER" id="PTHR30065">
    <property type="entry name" value="FLAGELLAR BIOSYNTHETIC PROTEIN FLIR"/>
    <property type="match status" value="1"/>
</dbReference>
<evidence type="ECO:0000256" key="3">
    <source>
        <dbReference type="ARBA" id="ARBA00021717"/>
    </source>
</evidence>
<protein>
    <recommendedName>
        <fullName evidence="3 9">Flagellar biosynthetic protein FliR</fullName>
    </recommendedName>
</protein>
<keyword evidence="11" id="KW-0966">Cell projection</keyword>
<feature type="transmembrane region" description="Helical" evidence="10">
    <location>
        <begin position="210"/>
        <end position="232"/>
    </location>
</feature>
<evidence type="ECO:0000313" key="11">
    <source>
        <dbReference type="EMBL" id="SIS98391.1"/>
    </source>
</evidence>
<feature type="transmembrane region" description="Helical" evidence="10">
    <location>
        <begin position="6"/>
        <end position="27"/>
    </location>
</feature>
<keyword evidence="6 10" id="KW-1133">Transmembrane helix</keyword>
<dbReference type="AlphaFoldDB" id="A0A1N7NJE2"/>
<accession>A0A1N7NJE2</accession>
<dbReference type="PANTHER" id="PTHR30065:SF8">
    <property type="entry name" value="FLAGELLAR BIOSYNTHETIC PROTEIN FLIR"/>
    <property type="match status" value="1"/>
</dbReference>
<name>A0A1N7NJE2_9PROT</name>
<dbReference type="EMBL" id="FTOA01000005">
    <property type="protein sequence ID" value="SIS98391.1"/>
    <property type="molecule type" value="Genomic_DNA"/>
</dbReference>
<reference evidence="11 12" key="1">
    <citation type="submission" date="2017-01" db="EMBL/GenBank/DDBJ databases">
        <authorList>
            <person name="Mah S.A."/>
            <person name="Swanson W.J."/>
            <person name="Moy G.W."/>
            <person name="Vacquier V.D."/>
        </authorList>
    </citation>
    <scope>NUCLEOTIDE SEQUENCE [LARGE SCALE GENOMIC DNA]</scope>
    <source>
        <strain evidence="11 12">DSM 11589</strain>
    </source>
</reference>
<evidence type="ECO:0000256" key="6">
    <source>
        <dbReference type="ARBA" id="ARBA00022989"/>
    </source>
</evidence>
<keyword evidence="8 10" id="KW-0975">Bacterial flagellum</keyword>
<keyword evidence="12" id="KW-1185">Reference proteome</keyword>
<comment type="similarity">
    <text evidence="2 10">Belongs to the FliR/MopE/SpaR family.</text>
</comment>
<dbReference type="GO" id="GO:0006605">
    <property type="term" value="P:protein targeting"/>
    <property type="evidence" value="ECO:0007669"/>
    <property type="project" value="UniProtKB-UniRule"/>
</dbReference>
<comment type="subcellular location">
    <subcellularLocation>
        <location evidence="10">Cell membrane</location>
        <topology evidence="10">Multi-pass membrane protein</topology>
    </subcellularLocation>
    <subcellularLocation>
        <location evidence="10">Bacterial flagellum basal body</location>
    </subcellularLocation>
</comment>
<dbReference type="Pfam" id="PF01311">
    <property type="entry name" value="Bac_export_1"/>
    <property type="match status" value="1"/>
</dbReference>
<dbReference type="Proteomes" id="UP000185678">
    <property type="component" value="Unassembled WGS sequence"/>
</dbReference>
<comment type="function">
    <text evidence="1 10">Role in flagellar biosynthesis.</text>
</comment>
<evidence type="ECO:0000256" key="4">
    <source>
        <dbReference type="ARBA" id="ARBA00022475"/>
    </source>
</evidence>
<dbReference type="InterPro" id="IPR002010">
    <property type="entry name" value="T3SS_IM_R"/>
</dbReference>
<evidence type="ECO:0000256" key="7">
    <source>
        <dbReference type="ARBA" id="ARBA00023136"/>
    </source>
</evidence>
<evidence type="ECO:0000256" key="10">
    <source>
        <dbReference type="RuleBase" id="RU362071"/>
    </source>
</evidence>